<dbReference type="InterPro" id="IPR027417">
    <property type="entry name" value="P-loop_NTPase"/>
</dbReference>
<dbReference type="InterPro" id="IPR041569">
    <property type="entry name" value="AAA_lid_3"/>
</dbReference>
<proteinExistence type="inferred from homology"/>
<dbReference type="OrthoDB" id="9809379at2"/>
<protein>
    <submittedName>
        <fullName evidence="6">ATP-dependent zinc metalloprotease FtsH</fullName>
        <ecNumber evidence="6">3.4.24.-</ecNumber>
    </submittedName>
</protein>
<dbReference type="Gene3D" id="1.10.8.60">
    <property type="match status" value="1"/>
</dbReference>
<dbReference type="EMBL" id="CABFVA020000066">
    <property type="protein sequence ID" value="VVM06477.1"/>
    <property type="molecule type" value="Genomic_DNA"/>
</dbReference>
<dbReference type="Gene3D" id="3.40.50.300">
    <property type="entry name" value="P-loop containing nucleotide triphosphate hydrolases"/>
    <property type="match status" value="1"/>
</dbReference>
<evidence type="ECO:0000256" key="1">
    <source>
        <dbReference type="ARBA" id="ARBA00022741"/>
    </source>
</evidence>
<dbReference type="GO" id="GO:0005524">
    <property type="term" value="F:ATP binding"/>
    <property type="evidence" value="ECO:0007669"/>
    <property type="project" value="UniProtKB-KW"/>
</dbReference>
<keyword evidence="1 4" id="KW-0547">Nucleotide-binding</keyword>
<dbReference type="SMART" id="SM00382">
    <property type="entry name" value="AAA"/>
    <property type="match status" value="1"/>
</dbReference>
<dbReference type="RefSeq" id="WP_142660080.1">
    <property type="nucleotide sequence ID" value="NZ_CABFVA020000066.1"/>
</dbReference>
<dbReference type="InterPro" id="IPR050168">
    <property type="entry name" value="AAA_ATPase_domain"/>
</dbReference>
<dbReference type="AlphaFoldDB" id="A0A5E6MK97"/>
<dbReference type="InterPro" id="IPR003959">
    <property type="entry name" value="ATPase_AAA_core"/>
</dbReference>
<dbReference type="Proteomes" id="UP000334923">
    <property type="component" value="Unassembled WGS sequence"/>
</dbReference>
<dbReference type="PROSITE" id="PS00674">
    <property type="entry name" value="AAA"/>
    <property type="match status" value="1"/>
</dbReference>
<dbReference type="EC" id="3.4.24.-" evidence="6"/>
<dbReference type="GO" id="GO:0006508">
    <property type="term" value="P:proteolysis"/>
    <property type="evidence" value="ECO:0007669"/>
    <property type="project" value="UniProtKB-KW"/>
</dbReference>
<keyword evidence="2 4" id="KW-0067">ATP-binding</keyword>
<dbReference type="InterPro" id="IPR003593">
    <property type="entry name" value="AAA+_ATPase"/>
</dbReference>
<dbReference type="Pfam" id="PF17862">
    <property type="entry name" value="AAA_lid_3"/>
    <property type="match status" value="1"/>
</dbReference>
<evidence type="ECO:0000256" key="3">
    <source>
        <dbReference type="ARBA" id="ARBA00023054"/>
    </source>
</evidence>
<keyword evidence="6" id="KW-0378">Hydrolase</keyword>
<dbReference type="InterPro" id="IPR003960">
    <property type="entry name" value="ATPase_AAA_CS"/>
</dbReference>
<reference evidence="6 7" key="1">
    <citation type="submission" date="2019-09" db="EMBL/GenBank/DDBJ databases">
        <authorList>
            <person name="Cremers G."/>
        </authorList>
    </citation>
    <scope>NUCLEOTIDE SEQUENCE [LARGE SCALE GENOMIC DNA]</scope>
    <source>
        <strain evidence="6">4A</strain>
    </source>
</reference>
<dbReference type="SUPFAM" id="SSF52540">
    <property type="entry name" value="P-loop containing nucleoside triphosphate hydrolases"/>
    <property type="match status" value="1"/>
</dbReference>
<evidence type="ECO:0000256" key="2">
    <source>
        <dbReference type="ARBA" id="ARBA00022840"/>
    </source>
</evidence>
<gene>
    <name evidence="6" type="primary">ftsH</name>
    <name evidence="6" type="ORF">MAMT_01218</name>
</gene>
<evidence type="ECO:0000256" key="4">
    <source>
        <dbReference type="RuleBase" id="RU003651"/>
    </source>
</evidence>
<sequence>MDPILGLYPTDLQLEARKGAALFRFRFLGQSLSVECAWEAAAEVRELLEAAEPPSDEEGAGPCAAVRVSGASWEDLGGMPEVERTMRELIEYPLRNPEPYRRMGLAPPKGILLVGPPGTGKTTIAKILATQLDALFLSVSASDINSMWHGESEKNVARLFEDARRIASGGWLVVLFFDEIDGLCTNRDEMGVEGVMRRTFGELCREMDGLRQNTGIAVLAATNRFGDLDPALVRPGRFDRKIEIGLPPEAARAAILRIHLRKLPGSDKLAIEPLAAATEGLSGAELAAICQRAAFLAMRRHAAKHGVSLVDLRGSFLEGLFLEREDLVCAVEEIRREKNPGSIR</sequence>
<organism evidence="6 7">
    <name type="scientific">Methylacidimicrobium tartarophylax</name>
    <dbReference type="NCBI Taxonomy" id="1041768"/>
    <lineage>
        <taxon>Bacteria</taxon>
        <taxon>Pseudomonadati</taxon>
        <taxon>Verrucomicrobiota</taxon>
        <taxon>Methylacidimicrobium</taxon>
    </lineage>
</organism>
<dbReference type="GO" id="GO:0008237">
    <property type="term" value="F:metallopeptidase activity"/>
    <property type="evidence" value="ECO:0007669"/>
    <property type="project" value="UniProtKB-KW"/>
</dbReference>
<keyword evidence="7" id="KW-1185">Reference proteome</keyword>
<keyword evidence="6" id="KW-0482">Metalloprotease</keyword>
<dbReference type="GO" id="GO:0016887">
    <property type="term" value="F:ATP hydrolysis activity"/>
    <property type="evidence" value="ECO:0007669"/>
    <property type="project" value="InterPro"/>
</dbReference>
<dbReference type="PANTHER" id="PTHR23077:SF171">
    <property type="entry name" value="NUCLEAR VALOSIN-CONTAINING PROTEIN-LIKE"/>
    <property type="match status" value="1"/>
</dbReference>
<comment type="similarity">
    <text evidence="4">Belongs to the AAA ATPase family.</text>
</comment>
<dbReference type="PANTHER" id="PTHR23077">
    <property type="entry name" value="AAA-FAMILY ATPASE"/>
    <property type="match status" value="1"/>
</dbReference>
<dbReference type="Pfam" id="PF00004">
    <property type="entry name" value="AAA"/>
    <property type="match status" value="1"/>
</dbReference>
<evidence type="ECO:0000259" key="5">
    <source>
        <dbReference type="SMART" id="SM00382"/>
    </source>
</evidence>
<evidence type="ECO:0000313" key="7">
    <source>
        <dbReference type="Proteomes" id="UP000334923"/>
    </source>
</evidence>
<accession>A0A5E6MK97</accession>
<feature type="domain" description="AAA+ ATPase" evidence="5">
    <location>
        <begin position="107"/>
        <end position="248"/>
    </location>
</feature>
<evidence type="ECO:0000313" key="6">
    <source>
        <dbReference type="EMBL" id="VVM06477.1"/>
    </source>
</evidence>
<keyword evidence="3" id="KW-0175">Coiled coil</keyword>
<name>A0A5E6MK97_9BACT</name>
<dbReference type="FunFam" id="3.40.50.300:FF:001025">
    <property type="entry name" value="ATPase family, AAA domain-containing 2B"/>
    <property type="match status" value="1"/>
</dbReference>
<keyword evidence="6" id="KW-0645">Protease</keyword>